<reference evidence="2" key="1">
    <citation type="submission" date="2023-03" db="EMBL/GenBank/DDBJ databases">
        <title>Actinoallomurus iriomotensis NBRC 103684.</title>
        <authorList>
            <person name="Ichikawa N."/>
            <person name="Sato H."/>
            <person name="Tonouchi N."/>
        </authorList>
    </citation>
    <scope>NUCLEOTIDE SEQUENCE</scope>
    <source>
        <strain evidence="2">NBRC 103684</strain>
    </source>
</reference>
<dbReference type="AlphaFoldDB" id="A0A9W6S8K4"/>
<evidence type="ECO:0000259" key="1">
    <source>
        <dbReference type="Pfam" id="PF08924"/>
    </source>
</evidence>
<evidence type="ECO:0000313" key="3">
    <source>
        <dbReference type="Proteomes" id="UP001165074"/>
    </source>
</evidence>
<dbReference type="Gene3D" id="3.20.20.80">
    <property type="entry name" value="Glycosidases"/>
    <property type="match status" value="1"/>
</dbReference>
<feature type="domain" description="Rv2525c-like glycoside hydrolase-like" evidence="1">
    <location>
        <begin position="16"/>
        <end position="175"/>
    </location>
</feature>
<dbReference type="SUPFAM" id="SSF51445">
    <property type="entry name" value="(Trans)glycosidases"/>
    <property type="match status" value="1"/>
</dbReference>
<keyword evidence="3" id="KW-1185">Reference proteome</keyword>
<organism evidence="2 3">
    <name type="scientific">Actinoallomurus iriomotensis</name>
    <dbReference type="NCBI Taxonomy" id="478107"/>
    <lineage>
        <taxon>Bacteria</taxon>
        <taxon>Bacillati</taxon>
        <taxon>Actinomycetota</taxon>
        <taxon>Actinomycetes</taxon>
        <taxon>Streptosporangiales</taxon>
        <taxon>Thermomonosporaceae</taxon>
        <taxon>Actinoallomurus</taxon>
    </lineage>
</organism>
<dbReference type="InterPro" id="IPR015020">
    <property type="entry name" value="Rv2525c-like_Glyco_Hydro-like"/>
</dbReference>
<gene>
    <name evidence="2" type="ORF">Airi02_056810</name>
</gene>
<proteinExistence type="predicted"/>
<accession>A0A9W6S8K4</accession>
<comment type="caution">
    <text evidence="2">The sequence shown here is derived from an EMBL/GenBank/DDBJ whole genome shotgun (WGS) entry which is preliminary data.</text>
</comment>
<protein>
    <recommendedName>
        <fullName evidence="1">Rv2525c-like glycoside hydrolase-like domain-containing protein</fullName>
    </recommendedName>
</protein>
<evidence type="ECO:0000313" key="2">
    <source>
        <dbReference type="EMBL" id="GLY87752.1"/>
    </source>
</evidence>
<dbReference type="Proteomes" id="UP001165074">
    <property type="component" value="Unassembled WGS sequence"/>
</dbReference>
<sequence length="341" mass="36435">MPEGIDYAFGRPSTSALTSAGIKFVCRYLSHSPSKNLTASEARKLTDAGIWIVVVWETTAKRALAGKAAGAADATDARTQARACGMPDGRPVYFAVDWDASSGQQSAINAYLDGAASVLGRDQVGIYGGYGPVKRALDGGHATWAWQTYAWSGGRWDKRAHLQQYSNGHTIGGVGCDYDRAEKTDYGQWRVGATPGGDDDMALVCSLGVDGTQVIDAGTNADIKFTKEYSDKHGLHGENGVSVAIAPAAYWVNADALFELGGLAPGTKIDVAWTRVKDDGTFIDDPWRLTYTADENGTIRDQIGGQFGVDATNRLRMCVYNTSDQAVTVHGCLAKVSLLKY</sequence>
<name>A0A9W6S8K4_9ACTN</name>
<dbReference type="InterPro" id="IPR017853">
    <property type="entry name" value="GH"/>
</dbReference>
<dbReference type="Pfam" id="PF08924">
    <property type="entry name" value="Rv2525c_GlyHyd-like"/>
    <property type="match status" value="1"/>
</dbReference>
<dbReference type="RefSeq" id="WP_285577061.1">
    <property type="nucleotide sequence ID" value="NZ_BSTK01000009.1"/>
</dbReference>
<dbReference type="EMBL" id="BSTK01000009">
    <property type="protein sequence ID" value="GLY87752.1"/>
    <property type="molecule type" value="Genomic_DNA"/>
</dbReference>